<dbReference type="Proteomes" id="UP000094378">
    <property type="component" value="Chromosome"/>
</dbReference>
<feature type="transmembrane region" description="Helical" evidence="1">
    <location>
        <begin position="61"/>
        <end position="81"/>
    </location>
</feature>
<dbReference type="OrthoDB" id="390381at2"/>
<sequence>MDSYKWIFLTISIVFLILMIILIIIKLLLDKKRAAAAEIITLKEVNYTGWAGVWIFIKKHLFSFLIGLCLIMGVGSVILMFQ</sequence>
<reference evidence="2 3" key="1">
    <citation type="submission" date="2016-08" db="EMBL/GenBank/DDBJ databases">
        <title>Complete genome sequence of Spiroplasma helicoides TABS-2 (DSM 22551).</title>
        <authorList>
            <person name="Shen W.-Y."/>
            <person name="Lo W.-S."/>
            <person name="Lai Y.-C."/>
            <person name="Kuo C.-H."/>
        </authorList>
    </citation>
    <scope>NUCLEOTIDE SEQUENCE [LARGE SCALE GENOMIC DNA]</scope>
    <source>
        <strain evidence="2 3">TABS-2</strain>
    </source>
</reference>
<keyword evidence="3" id="KW-1185">Reference proteome</keyword>
<evidence type="ECO:0000313" key="2">
    <source>
        <dbReference type="EMBL" id="AOG60046.1"/>
    </source>
</evidence>
<feature type="transmembrane region" description="Helical" evidence="1">
    <location>
        <begin position="6"/>
        <end position="29"/>
    </location>
</feature>
<dbReference type="EMBL" id="CP017015">
    <property type="protein sequence ID" value="AOG60046.1"/>
    <property type="molecule type" value="Genomic_DNA"/>
</dbReference>
<gene>
    <name evidence="2" type="ORF">SHELI_v1c00910</name>
</gene>
<protein>
    <submittedName>
        <fullName evidence="2">Uncharacterized protein</fullName>
    </submittedName>
</protein>
<keyword evidence="1" id="KW-0472">Membrane</keyword>
<dbReference type="STRING" id="216938.SHELI_v1c00910"/>
<name>A0A1B3SJD6_9MOLU</name>
<keyword evidence="1" id="KW-1133">Transmembrane helix</keyword>
<evidence type="ECO:0000313" key="3">
    <source>
        <dbReference type="Proteomes" id="UP000094378"/>
    </source>
</evidence>
<keyword evidence="1" id="KW-0812">Transmembrane</keyword>
<dbReference type="RefSeq" id="WP_069115826.1">
    <property type="nucleotide sequence ID" value="NZ_CP017015.1"/>
</dbReference>
<accession>A0A1B3SJD6</accession>
<evidence type="ECO:0000256" key="1">
    <source>
        <dbReference type="SAM" id="Phobius"/>
    </source>
</evidence>
<organism evidence="2 3">
    <name type="scientific">Spiroplasma helicoides</name>
    <dbReference type="NCBI Taxonomy" id="216938"/>
    <lineage>
        <taxon>Bacteria</taxon>
        <taxon>Bacillati</taxon>
        <taxon>Mycoplasmatota</taxon>
        <taxon>Mollicutes</taxon>
        <taxon>Entomoplasmatales</taxon>
        <taxon>Spiroplasmataceae</taxon>
        <taxon>Spiroplasma</taxon>
    </lineage>
</organism>
<dbReference type="KEGG" id="shj:SHELI_v1c00910"/>
<dbReference type="AlphaFoldDB" id="A0A1B3SJD6"/>
<proteinExistence type="predicted"/>